<name>A0ABD1ZLB8_9MARC</name>
<evidence type="ECO:0000313" key="1">
    <source>
        <dbReference type="EMBL" id="KAL2652247.1"/>
    </source>
</evidence>
<organism evidence="1 2">
    <name type="scientific">Riccia fluitans</name>
    <dbReference type="NCBI Taxonomy" id="41844"/>
    <lineage>
        <taxon>Eukaryota</taxon>
        <taxon>Viridiplantae</taxon>
        <taxon>Streptophyta</taxon>
        <taxon>Embryophyta</taxon>
        <taxon>Marchantiophyta</taxon>
        <taxon>Marchantiopsida</taxon>
        <taxon>Marchantiidae</taxon>
        <taxon>Marchantiales</taxon>
        <taxon>Ricciaceae</taxon>
        <taxon>Riccia</taxon>
    </lineage>
</organism>
<comment type="caution">
    <text evidence="1">The sequence shown here is derived from an EMBL/GenBank/DDBJ whole genome shotgun (WGS) entry which is preliminary data.</text>
</comment>
<evidence type="ECO:0000313" key="2">
    <source>
        <dbReference type="Proteomes" id="UP001605036"/>
    </source>
</evidence>
<dbReference type="EMBL" id="JBHFFA010000001">
    <property type="protein sequence ID" value="KAL2652247.1"/>
    <property type="molecule type" value="Genomic_DNA"/>
</dbReference>
<gene>
    <name evidence="1" type="ORF">R1flu_020375</name>
</gene>
<proteinExistence type="predicted"/>
<dbReference type="SUPFAM" id="SSF51197">
    <property type="entry name" value="Clavaminate synthase-like"/>
    <property type="match status" value="1"/>
</dbReference>
<reference evidence="1 2" key="1">
    <citation type="submission" date="2024-09" db="EMBL/GenBank/DDBJ databases">
        <title>Chromosome-scale assembly of Riccia fluitans.</title>
        <authorList>
            <person name="Paukszto L."/>
            <person name="Sawicki J."/>
            <person name="Karawczyk K."/>
            <person name="Piernik-Szablinska J."/>
            <person name="Szczecinska M."/>
            <person name="Mazdziarz M."/>
        </authorList>
    </citation>
    <scope>NUCLEOTIDE SEQUENCE [LARGE SCALE GENOMIC DNA]</scope>
    <source>
        <strain evidence="1">Rf_01</strain>
        <tissue evidence="1">Aerial parts of the thallus</tissue>
    </source>
</reference>
<accession>A0ABD1ZLB8</accession>
<evidence type="ECO:0008006" key="3">
    <source>
        <dbReference type="Google" id="ProtNLM"/>
    </source>
</evidence>
<keyword evidence="2" id="KW-1185">Reference proteome</keyword>
<dbReference type="PANTHER" id="PTHR48420:SF1">
    <property type="entry name" value="NON-HAEM DIOXYGENASE N-TERMINAL DOMAIN-CONTAINING PROTEIN"/>
    <property type="match status" value="1"/>
</dbReference>
<sequence>MAEHEGEFKIVTFRYSDLQNKDSDLTVDLEKGFGPNGLGIVGITDIPGYSESRKKLLRLAEKLAHLPKESLRKIEDPGSGYSFGWSHGAEKFDGKPDFAKGSFYANVCKDVLSDANSRYISQCGRNLWPSEDLPELEPAFKEMGSLIKGVGYLLAYHCDKYQYRQSGRTGVLESTLRHSQAHKARLLYYYPVNRDSEQSSGTAPQWCGWHCDFGSITGLTAAMYTKDGVEMKCPDTEAGLYIKTNKGRIVRAVYDENCLAFQVGETTELLSEGIFHATPHCVQTPKRSNSGVGRSTFALFMQPSWDEILYIPESMKQKVPPAVGAATSLTFGEYSDITTKSHLTTENQ</sequence>
<dbReference type="PANTHER" id="PTHR48420">
    <property type="entry name" value="NON-HAEM DIOXYGENASE N-TERMINAL DOMAIN-CONTAINING PROTEIN"/>
    <property type="match status" value="1"/>
</dbReference>
<dbReference type="Gene3D" id="2.60.120.330">
    <property type="entry name" value="B-lactam Antibiotic, Isopenicillin N Synthase, Chain"/>
    <property type="match status" value="1"/>
</dbReference>
<dbReference type="InterPro" id="IPR027443">
    <property type="entry name" value="IPNS-like_sf"/>
</dbReference>
<dbReference type="Proteomes" id="UP001605036">
    <property type="component" value="Unassembled WGS sequence"/>
</dbReference>
<dbReference type="AlphaFoldDB" id="A0ABD1ZLB8"/>
<protein>
    <recommendedName>
        <fullName evidence="3">Non-haem dioxygenase N-terminal domain-containing protein</fullName>
    </recommendedName>
</protein>